<proteinExistence type="predicted"/>
<dbReference type="EMBL" id="MT630774">
    <property type="protein sequence ID" value="QNO42853.1"/>
    <property type="molecule type" value="Genomic_DNA"/>
</dbReference>
<name>A0A7G9Y4B9_9EURY</name>
<sequence>MDRGIQIVRVQSTQRFSNLDLAAFTPDRNRMMEALEESRKPLSKFACAADDQNLHGYSFLYRNFMYFIYIKKFLRVAIRVFWVSGISSCIDQHL</sequence>
<accession>A0A7G9Y4B9</accession>
<organism evidence="1">
    <name type="scientific">Candidatus Methanogaster sp. ANME-2c ERB4</name>
    <dbReference type="NCBI Taxonomy" id="2759911"/>
    <lineage>
        <taxon>Archaea</taxon>
        <taxon>Methanobacteriati</taxon>
        <taxon>Methanobacteriota</taxon>
        <taxon>Stenosarchaea group</taxon>
        <taxon>Methanomicrobia</taxon>
        <taxon>Methanosarcinales</taxon>
        <taxon>ANME-2 cluster</taxon>
        <taxon>Candidatus Methanogasteraceae</taxon>
        <taxon>Candidatus Methanogaster</taxon>
    </lineage>
</organism>
<gene>
    <name evidence="1" type="ORF">CGFFPHHJ_00006</name>
</gene>
<reference evidence="1" key="1">
    <citation type="submission" date="2020-06" db="EMBL/GenBank/DDBJ databases">
        <title>Unique genomic features of the anaerobic methanotrophic archaea.</title>
        <authorList>
            <person name="Chadwick G.L."/>
            <person name="Skennerton C.T."/>
            <person name="Laso-Perez R."/>
            <person name="Leu A.O."/>
            <person name="Speth D.R."/>
            <person name="Yu H."/>
            <person name="Morgan-Lang C."/>
            <person name="Hatzenpichler R."/>
            <person name="Goudeau D."/>
            <person name="Malmstrom R."/>
            <person name="Brazelton W.J."/>
            <person name="Woyke T."/>
            <person name="Hallam S.J."/>
            <person name="Tyson G.W."/>
            <person name="Wegener G."/>
            <person name="Boetius A."/>
            <person name="Orphan V."/>
        </authorList>
    </citation>
    <scope>NUCLEOTIDE SEQUENCE</scope>
</reference>
<dbReference type="AlphaFoldDB" id="A0A7G9Y4B9"/>
<evidence type="ECO:0000313" key="1">
    <source>
        <dbReference type="EMBL" id="QNO42853.1"/>
    </source>
</evidence>
<protein>
    <submittedName>
        <fullName evidence="1">Uncharacterized protein</fullName>
    </submittedName>
</protein>